<dbReference type="Pfam" id="PF07762">
    <property type="entry name" value="DUF1618"/>
    <property type="match status" value="1"/>
</dbReference>
<keyword evidence="4" id="KW-1185">Reference proteome</keyword>
<evidence type="ECO:0000313" key="4">
    <source>
        <dbReference type="Proteomes" id="UP001497457"/>
    </source>
</evidence>
<feature type="domain" description="DUF1618" evidence="2">
    <location>
        <begin position="235"/>
        <end position="378"/>
    </location>
</feature>
<sequence length="524" mass="58891">MRDSHLRRGSLHPPSHGAADLAESSRPDWVLLDFRAYFADCRNSTTASCKTRNGKDKIQVTFFPARPPRLSYFCVHCQGVEPSGFAMEPKVLATHDNVLLLRISIGSPNQIICHYLHEYYVYRASNGADARPSLELLPHPGPCFFFDEQVGILSRGTGYTVVALRDDGSGFDRGSYTPGEYDVCLLDSENKNWTKKDVFVPLHRQQQASNGEERFSHESSKVITIGGEHGTVAFVDLSRGILLFNVLQGDPMLRYFMMPPLLNRSPGRRSNCDQDIALVNGCFKVVDFLSKISRVEGSYGDYMNDGWAVATWEKEVESPEVDSWSPCYNLASHNIDTDHNPLLVELLPKLPGYEGQLIFQRLHTGHPTVSLCNDHVVYLMTKVELSDSKAWVIAIDMSNGMLQDVAEFSAGRTFDTSSAFTQSTISKHLIMTSGNYTFQRCDTCNYVHQSSVTLFMADTFCYLYFQYQQTARLQDSGIKLLQLGANWQKAQGVAYGLGPYLIKYSIKHGNKTFVLVHREMQGVF</sequence>
<dbReference type="EMBL" id="OZ075128">
    <property type="protein sequence ID" value="CAL4958682.1"/>
    <property type="molecule type" value="Genomic_DNA"/>
</dbReference>
<dbReference type="AlphaFoldDB" id="A0ABC8ZBZ8"/>
<accession>A0ABC8ZBZ8</accession>
<dbReference type="PANTHER" id="PTHR33074">
    <property type="entry name" value="EXPRESSED PROTEIN-RELATED"/>
    <property type="match status" value="1"/>
</dbReference>
<evidence type="ECO:0000313" key="3">
    <source>
        <dbReference type="EMBL" id="CAL4958682.1"/>
    </source>
</evidence>
<protein>
    <recommendedName>
        <fullName evidence="2">DUF1618 domain-containing protein</fullName>
    </recommendedName>
</protein>
<name>A0ABC8ZBZ8_9POAL</name>
<evidence type="ECO:0000256" key="1">
    <source>
        <dbReference type="SAM" id="MobiDB-lite"/>
    </source>
</evidence>
<feature type="region of interest" description="Disordered" evidence="1">
    <location>
        <begin position="1"/>
        <end position="21"/>
    </location>
</feature>
<dbReference type="PANTHER" id="PTHR33074:SF139">
    <property type="entry name" value="OS09G0567000 PROTEIN"/>
    <property type="match status" value="1"/>
</dbReference>
<organism evidence="3 4">
    <name type="scientific">Urochloa decumbens</name>
    <dbReference type="NCBI Taxonomy" id="240449"/>
    <lineage>
        <taxon>Eukaryota</taxon>
        <taxon>Viridiplantae</taxon>
        <taxon>Streptophyta</taxon>
        <taxon>Embryophyta</taxon>
        <taxon>Tracheophyta</taxon>
        <taxon>Spermatophyta</taxon>
        <taxon>Magnoliopsida</taxon>
        <taxon>Liliopsida</taxon>
        <taxon>Poales</taxon>
        <taxon>Poaceae</taxon>
        <taxon>PACMAD clade</taxon>
        <taxon>Panicoideae</taxon>
        <taxon>Panicodae</taxon>
        <taxon>Paniceae</taxon>
        <taxon>Melinidinae</taxon>
        <taxon>Urochloa</taxon>
    </lineage>
</organism>
<dbReference type="Proteomes" id="UP001497457">
    <property type="component" value="Chromosome 18b"/>
</dbReference>
<dbReference type="InterPro" id="IPR011676">
    <property type="entry name" value="DUF1618"/>
</dbReference>
<gene>
    <name evidence="3" type="ORF">URODEC1_LOCUS43264</name>
</gene>
<reference evidence="3" key="1">
    <citation type="submission" date="2024-10" db="EMBL/GenBank/DDBJ databases">
        <authorList>
            <person name="Ryan C."/>
        </authorList>
    </citation>
    <scope>NUCLEOTIDE SEQUENCE [LARGE SCALE GENOMIC DNA]</scope>
</reference>
<proteinExistence type="predicted"/>
<evidence type="ECO:0000259" key="2">
    <source>
        <dbReference type="Pfam" id="PF07762"/>
    </source>
</evidence>